<dbReference type="FunFam" id="1.10.510.10:FF:000147">
    <property type="entry name" value="Inhibitor of nuclear factor kappa-B kinase subunit beta"/>
    <property type="match status" value="1"/>
</dbReference>
<evidence type="ECO:0000256" key="7">
    <source>
        <dbReference type="ARBA" id="ARBA00022679"/>
    </source>
</evidence>
<keyword evidence="10" id="KW-0067">ATP-binding</keyword>
<evidence type="ECO:0000259" key="13">
    <source>
        <dbReference type="PROSITE" id="PS50011"/>
    </source>
</evidence>
<organism evidence="15 16">
    <name type="scientific">Cyprinodon variegatus</name>
    <name type="common">Sheepshead minnow</name>
    <dbReference type="NCBI Taxonomy" id="28743"/>
    <lineage>
        <taxon>Eukaryota</taxon>
        <taxon>Metazoa</taxon>
        <taxon>Chordata</taxon>
        <taxon>Craniata</taxon>
        <taxon>Vertebrata</taxon>
        <taxon>Euteleostomi</taxon>
        <taxon>Actinopterygii</taxon>
        <taxon>Neopterygii</taxon>
        <taxon>Teleostei</taxon>
        <taxon>Neoteleostei</taxon>
        <taxon>Acanthomorphata</taxon>
        <taxon>Ovalentaria</taxon>
        <taxon>Atherinomorphae</taxon>
        <taxon>Cyprinodontiformes</taxon>
        <taxon>Cyprinodontidae</taxon>
        <taxon>Cyprinodon</taxon>
    </lineage>
</organism>
<dbReference type="SUPFAM" id="SSF56112">
    <property type="entry name" value="Protein kinase-like (PK-like)"/>
    <property type="match status" value="1"/>
</dbReference>
<dbReference type="AlphaFoldDB" id="A0A3Q2DAS1"/>
<dbReference type="PANTHER" id="PTHR22969:SF7">
    <property type="entry name" value="INHIBITOR OF NUCLEAR FACTOR KAPPA-B KINASE SUBUNIT BETA"/>
    <property type="match status" value="1"/>
</dbReference>
<evidence type="ECO:0000256" key="3">
    <source>
        <dbReference type="ARBA" id="ARBA00012442"/>
    </source>
</evidence>
<dbReference type="InterPro" id="IPR001245">
    <property type="entry name" value="Ser-Thr/Tyr_kinase_cat_dom"/>
</dbReference>
<dbReference type="GO" id="GO:0008385">
    <property type="term" value="C:IkappaB kinase complex"/>
    <property type="evidence" value="ECO:0007669"/>
    <property type="project" value="TreeGrafter"/>
</dbReference>
<dbReference type="PANTHER" id="PTHR22969">
    <property type="entry name" value="IKB KINASE"/>
    <property type="match status" value="1"/>
</dbReference>
<keyword evidence="7" id="KW-0808">Transferase</keyword>
<evidence type="ECO:0000256" key="2">
    <source>
        <dbReference type="ARBA" id="ARBA00004496"/>
    </source>
</evidence>
<dbReference type="InterPro" id="IPR051180">
    <property type="entry name" value="IKK"/>
</dbReference>
<keyword evidence="9" id="KW-0418">Kinase</keyword>
<dbReference type="GO" id="GO:0005634">
    <property type="term" value="C:nucleus"/>
    <property type="evidence" value="ECO:0007669"/>
    <property type="project" value="UniProtKB-SubCell"/>
</dbReference>
<evidence type="ECO:0000256" key="1">
    <source>
        <dbReference type="ARBA" id="ARBA00004123"/>
    </source>
</evidence>
<feature type="domain" description="Protein kinase" evidence="13">
    <location>
        <begin position="15"/>
        <end position="324"/>
    </location>
</feature>
<evidence type="ECO:0000256" key="12">
    <source>
        <dbReference type="ARBA" id="ARBA00048789"/>
    </source>
</evidence>
<dbReference type="Gene3D" id="3.10.20.90">
    <property type="entry name" value="Phosphatidylinositol 3-kinase Catalytic Subunit, Chain A, domain 1"/>
    <property type="match status" value="1"/>
</dbReference>
<comment type="catalytic activity">
    <reaction evidence="12">
        <text>L-seryl-[I-kappa-B protein] + ATP = O-phospho-L-seryl-[I-kappa-B protein] + ADP + H(+)</text>
        <dbReference type="Rhea" id="RHEA:19073"/>
        <dbReference type="Rhea" id="RHEA-COMP:13698"/>
        <dbReference type="Rhea" id="RHEA-COMP:13699"/>
        <dbReference type="ChEBI" id="CHEBI:15378"/>
        <dbReference type="ChEBI" id="CHEBI:29999"/>
        <dbReference type="ChEBI" id="CHEBI:30616"/>
        <dbReference type="ChEBI" id="CHEBI:83421"/>
        <dbReference type="ChEBI" id="CHEBI:456216"/>
        <dbReference type="EC" id="2.7.11.10"/>
    </reaction>
</comment>
<reference evidence="15" key="2">
    <citation type="submission" date="2025-09" db="UniProtKB">
        <authorList>
            <consortium name="Ensembl"/>
        </authorList>
    </citation>
    <scope>IDENTIFICATION</scope>
</reference>
<dbReference type="InterPro" id="IPR011009">
    <property type="entry name" value="Kinase-like_dom_sf"/>
</dbReference>
<dbReference type="PROSITE" id="PS00108">
    <property type="entry name" value="PROTEIN_KINASE_ST"/>
    <property type="match status" value="1"/>
</dbReference>
<dbReference type="InterPro" id="IPR029071">
    <property type="entry name" value="Ubiquitin-like_domsf"/>
</dbReference>
<dbReference type="InterPro" id="IPR000719">
    <property type="entry name" value="Prot_kinase_dom"/>
</dbReference>
<dbReference type="Gene3D" id="1.10.510.10">
    <property type="entry name" value="Transferase(Phosphotransferase) domain 1"/>
    <property type="match status" value="1"/>
</dbReference>
<dbReference type="Proteomes" id="UP000265020">
    <property type="component" value="Unassembled WGS sequence"/>
</dbReference>
<comment type="subcellular location">
    <subcellularLocation>
        <location evidence="2">Cytoplasm</location>
    </subcellularLocation>
    <subcellularLocation>
        <location evidence="1">Nucleus</location>
    </subcellularLocation>
</comment>
<accession>A0A3Q2DAS1</accession>
<evidence type="ECO:0000256" key="11">
    <source>
        <dbReference type="ARBA" id="ARBA00023242"/>
    </source>
</evidence>
<dbReference type="GO" id="GO:0045944">
    <property type="term" value="P:positive regulation of transcription by RNA polymerase II"/>
    <property type="evidence" value="ECO:0007669"/>
    <property type="project" value="TreeGrafter"/>
</dbReference>
<dbReference type="PRINTS" id="PR00109">
    <property type="entry name" value="TYRKINASE"/>
</dbReference>
<sequence length="387" mass="44411">MNRVPLQQPQTCGPWELKERLGTGGFGNVTRWQNKDTEEQIALKQCRQELSERNKERWCLEIQIMRRLDHVNVVAARDVPEGMQRLVATNDLPLLAMEYCQGGDLRKYLNILDNCCGMREGSILILLRDISSALTYLHSKRIIHRDLKPENIVLQQGEKRLIHKIIDLGYAKELDQSSLCTSFVGTLQYLAPELIERQKYTVSVDYWSFGTLVFECITGFRPFLPTWQPVPCLLTERLEKWLQLMLKWSPKERGKDPNATPSDCFLQLEMILKLKLVHVLNMMSAKILIYAISDDETVASLQLRIEKDTNIPAANQELLLEAGLVLEANALASQCAVDYMVIFFYITAVSLIRSTNFDLLFHFPLGGRWTTDRLSSCVSVRLLLLHL</sequence>
<dbReference type="GO" id="GO:0033209">
    <property type="term" value="P:tumor necrosis factor-mediated signaling pathway"/>
    <property type="evidence" value="ECO:0007669"/>
    <property type="project" value="TreeGrafter"/>
</dbReference>
<keyword evidence="4" id="KW-0963">Cytoplasm</keyword>
<dbReference type="EC" id="2.7.11.10" evidence="3"/>
<keyword evidence="11" id="KW-0539">Nucleus</keyword>
<dbReference type="PROSITE" id="PS50053">
    <property type="entry name" value="UBIQUITIN_2"/>
    <property type="match status" value="1"/>
</dbReference>
<feature type="domain" description="Ubiquitin-like" evidence="14">
    <location>
        <begin position="270"/>
        <end position="338"/>
    </location>
</feature>
<dbReference type="InterPro" id="IPR008271">
    <property type="entry name" value="Ser/Thr_kinase_AS"/>
</dbReference>
<dbReference type="Ensembl" id="ENSCVAT00000023750.1">
    <property type="protein sequence ID" value="ENSCVAP00000015619.1"/>
    <property type="gene ID" value="ENSCVAG00000018660.1"/>
</dbReference>
<dbReference type="GO" id="GO:0008384">
    <property type="term" value="F:IkappaB kinase activity"/>
    <property type="evidence" value="ECO:0007669"/>
    <property type="project" value="UniProtKB-EC"/>
</dbReference>
<evidence type="ECO:0000256" key="9">
    <source>
        <dbReference type="ARBA" id="ARBA00022777"/>
    </source>
</evidence>
<evidence type="ECO:0000313" key="15">
    <source>
        <dbReference type="Ensembl" id="ENSCVAP00000015619.1"/>
    </source>
</evidence>
<dbReference type="SMART" id="SM00220">
    <property type="entry name" value="S_TKc"/>
    <property type="match status" value="1"/>
</dbReference>
<evidence type="ECO:0000256" key="4">
    <source>
        <dbReference type="ARBA" id="ARBA00022490"/>
    </source>
</evidence>
<name>A0A3Q2DAS1_CYPVA</name>
<evidence type="ECO:0000259" key="14">
    <source>
        <dbReference type="PROSITE" id="PS50053"/>
    </source>
</evidence>
<evidence type="ECO:0000313" key="16">
    <source>
        <dbReference type="Proteomes" id="UP000265020"/>
    </source>
</evidence>
<dbReference type="SUPFAM" id="SSF54236">
    <property type="entry name" value="Ubiquitin-like"/>
    <property type="match status" value="1"/>
</dbReference>
<reference evidence="15" key="1">
    <citation type="submission" date="2025-08" db="UniProtKB">
        <authorList>
            <consortium name="Ensembl"/>
        </authorList>
    </citation>
    <scope>IDENTIFICATION</scope>
</reference>
<keyword evidence="5" id="KW-0723">Serine/threonine-protein kinase</keyword>
<dbReference type="PROSITE" id="PS50011">
    <property type="entry name" value="PROTEIN_KINASE_DOM"/>
    <property type="match status" value="1"/>
</dbReference>
<evidence type="ECO:0000256" key="8">
    <source>
        <dbReference type="ARBA" id="ARBA00022741"/>
    </source>
</evidence>
<keyword evidence="6" id="KW-0597">Phosphoprotein</keyword>
<dbReference type="GO" id="GO:0005524">
    <property type="term" value="F:ATP binding"/>
    <property type="evidence" value="ECO:0007669"/>
    <property type="project" value="UniProtKB-KW"/>
</dbReference>
<evidence type="ECO:0000256" key="5">
    <source>
        <dbReference type="ARBA" id="ARBA00022527"/>
    </source>
</evidence>
<dbReference type="InterPro" id="IPR000626">
    <property type="entry name" value="Ubiquitin-like_dom"/>
</dbReference>
<keyword evidence="8" id="KW-0547">Nucleotide-binding</keyword>
<protein>
    <recommendedName>
        <fullName evidence="3">IkappaB kinase</fullName>
        <ecNumber evidence="3">2.7.11.10</ecNumber>
    </recommendedName>
</protein>
<evidence type="ECO:0000256" key="6">
    <source>
        <dbReference type="ARBA" id="ARBA00022553"/>
    </source>
</evidence>
<dbReference type="Pfam" id="PF00069">
    <property type="entry name" value="Pkinase"/>
    <property type="match status" value="1"/>
</dbReference>
<evidence type="ECO:0000256" key="10">
    <source>
        <dbReference type="ARBA" id="ARBA00022840"/>
    </source>
</evidence>
<dbReference type="GeneTree" id="ENSGT00950000182937"/>
<proteinExistence type="predicted"/>
<keyword evidence="16" id="KW-1185">Reference proteome</keyword>
<dbReference type="CDD" id="cd17046">
    <property type="entry name" value="Ubl_IKKA_like"/>
    <property type="match status" value="1"/>
</dbReference>